<feature type="transmembrane region" description="Helical" evidence="6">
    <location>
        <begin position="220"/>
        <end position="239"/>
    </location>
</feature>
<feature type="transmembrane region" description="Helical" evidence="6">
    <location>
        <begin position="164"/>
        <end position="180"/>
    </location>
</feature>
<protein>
    <submittedName>
        <fullName evidence="8">DUF2156 domain-containing protein</fullName>
    </submittedName>
</protein>
<accession>A0ABT2GYN3</accession>
<keyword evidence="4 6" id="KW-1133">Transmembrane helix</keyword>
<dbReference type="InterPro" id="IPR016181">
    <property type="entry name" value="Acyl_CoA_acyltransferase"/>
</dbReference>
<dbReference type="InterPro" id="IPR024320">
    <property type="entry name" value="LPG_synthase_C"/>
</dbReference>
<evidence type="ECO:0000256" key="6">
    <source>
        <dbReference type="SAM" id="Phobius"/>
    </source>
</evidence>
<reference evidence="8" key="1">
    <citation type="submission" date="2022-08" db="EMBL/GenBank/DDBJ databases">
        <authorList>
            <person name="Deng Y."/>
            <person name="Han X.-F."/>
            <person name="Zhang Y.-Q."/>
        </authorList>
    </citation>
    <scope>NUCLEOTIDE SEQUENCE</scope>
    <source>
        <strain evidence="8">CPCC 203386</strain>
    </source>
</reference>
<feature type="transmembrane region" description="Helical" evidence="6">
    <location>
        <begin position="98"/>
        <end position="118"/>
    </location>
</feature>
<sequence>MRRILAAASRHARSIPVTWVVAALVLLASIVRLSMRPGRMRGSIDALVSTGLDTVFVHHDWVSTITSVFFVWNPVALVFVVLAVLVGMGWAERRMGHLRVAISFVVVAVLGILLGLVTEAFGVVLDLYSAEIGRTHRTVDPLIAVIGVVMTASAFAGPLLKRRIRVVGFAVILVFVLYSGQPSDLYRLFAAVVGLVLGLTLARTRLVVRRPRATRREARTLLAAVVAVTALGPLVTIASPQGAGVLNPLGLLFRDPLHDYAAIAARCQTGDYTRHCVDALALSRLDGPGAVLLTLLPLLALIVAAWGIQRGRRVALWLAVGINLTLSLLAAVYFGFLPLLSSSEYTAFQSAAADDYRAFEIVSALVPLAIAVALTASLRLFPAEQSRRSTAWFVTVVVALFLGFSTVYLGVAWFVRDQFSPVASFDDLLLDLPERFVPVGLLSFEPADIFPAGPVAVIASQWVGPVFWTAAIVAAMVLMRRAHPLGDATDAGRVRRLLDAGSGGTISWMTTWPGNHYWFSPSGDGAVAYRVVNDVAITTGDPLGPVARHPEFALAFATHCTDHGWTPAFYSVTDALRDALAAAGWSSMRVAEETVVHPADWSLEGKKMQDVRTSINRAAKEGVRAEWCTFAQLGPFATAQLREISELWVAEKGLPEMGFTLGGVDELIDPEVRLMIALDGDDRVLGVTSWLPTFENGVVVGWTLDFMRRRPDSVNGLMEFLIAQAILRGRDDGVRFVSLSAAPLAVSDPQRERATGILPFLSRTLEPVYGFRSLLRFKMKFRPEFHELFLCYRDPLTLPAIGLALARAYLPTLSARQALRTLSPRPE</sequence>
<dbReference type="PANTHER" id="PTHR34697:SF2">
    <property type="entry name" value="PHOSPHATIDYLGLYCEROL LYSYLTRANSFERASE"/>
    <property type="match status" value="1"/>
</dbReference>
<dbReference type="SUPFAM" id="SSF144091">
    <property type="entry name" value="Rhomboid-like"/>
    <property type="match status" value="1"/>
</dbReference>
<evidence type="ECO:0000313" key="8">
    <source>
        <dbReference type="EMBL" id="MCS5733065.1"/>
    </source>
</evidence>
<evidence type="ECO:0000256" key="3">
    <source>
        <dbReference type="ARBA" id="ARBA00022692"/>
    </source>
</evidence>
<dbReference type="InterPro" id="IPR035952">
    <property type="entry name" value="Rhomboid-like_sf"/>
</dbReference>
<feature type="transmembrane region" description="Helical" evidence="6">
    <location>
        <begin position="186"/>
        <end position="208"/>
    </location>
</feature>
<keyword evidence="3 6" id="KW-0812">Transmembrane</keyword>
<comment type="subcellular location">
    <subcellularLocation>
        <location evidence="1">Cell membrane</location>
        <topology evidence="1">Multi-pass membrane protein</topology>
    </subcellularLocation>
</comment>
<keyword evidence="2" id="KW-1003">Cell membrane</keyword>
<feature type="transmembrane region" description="Helical" evidence="6">
    <location>
        <begin position="12"/>
        <end position="31"/>
    </location>
</feature>
<feature type="transmembrane region" description="Helical" evidence="6">
    <location>
        <begin position="69"/>
        <end position="91"/>
    </location>
</feature>
<evidence type="ECO:0000256" key="1">
    <source>
        <dbReference type="ARBA" id="ARBA00004651"/>
    </source>
</evidence>
<keyword evidence="9" id="KW-1185">Reference proteome</keyword>
<feature type="transmembrane region" description="Helical" evidence="6">
    <location>
        <begin position="138"/>
        <end position="157"/>
    </location>
</feature>
<evidence type="ECO:0000259" key="7">
    <source>
        <dbReference type="Pfam" id="PF09924"/>
    </source>
</evidence>
<name>A0ABT2GYN3_9MICO</name>
<dbReference type="PANTHER" id="PTHR34697">
    <property type="entry name" value="PHOSPHATIDYLGLYCEROL LYSYLTRANSFERASE"/>
    <property type="match status" value="1"/>
</dbReference>
<dbReference type="SUPFAM" id="SSF55729">
    <property type="entry name" value="Acyl-CoA N-acyltransferases (Nat)"/>
    <property type="match status" value="1"/>
</dbReference>
<gene>
    <name evidence="8" type="ORF">N1032_04830</name>
</gene>
<comment type="caution">
    <text evidence="8">The sequence shown here is derived from an EMBL/GenBank/DDBJ whole genome shotgun (WGS) entry which is preliminary data.</text>
</comment>
<evidence type="ECO:0000313" key="9">
    <source>
        <dbReference type="Proteomes" id="UP001165586"/>
    </source>
</evidence>
<proteinExistence type="predicted"/>
<feature type="transmembrane region" description="Helical" evidence="6">
    <location>
        <begin position="390"/>
        <end position="415"/>
    </location>
</feature>
<evidence type="ECO:0000256" key="5">
    <source>
        <dbReference type="ARBA" id="ARBA00023136"/>
    </source>
</evidence>
<evidence type="ECO:0000256" key="2">
    <source>
        <dbReference type="ARBA" id="ARBA00022475"/>
    </source>
</evidence>
<keyword evidence="5 6" id="KW-0472">Membrane</keyword>
<dbReference type="Gene3D" id="1.20.1540.10">
    <property type="entry name" value="Rhomboid-like"/>
    <property type="match status" value="1"/>
</dbReference>
<dbReference type="RefSeq" id="WP_259537995.1">
    <property type="nucleotide sequence ID" value="NZ_JANLCJ010000001.1"/>
</dbReference>
<feature type="transmembrane region" description="Helical" evidence="6">
    <location>
        <begin position="356"/>
        <end position="378"/>
    </location>
</feature>
<feature type="transmembrane region" description="Helical" evidence="6">
    <location>
        <begin position="315"/>
        <end position="336"/>
    </location>
</feature>
<feature type="domain" description="Phosphatidylglycerol lysyltransferase C-terminal" evidence="7">
    <location>
        <begin position="496"/>
        <end position="792"/>
    </location>
</feature>
<dbReference type="EMBL" id="JANLCJ010000001">
    <property type="protein sequence ID" value="MCS5733065.1"/>
    <property type="molecule type" value="Genomic_DNA"/>
</dbReference>
<feature type="transmembrane region" description="Helical" evidence="6">
    <location>
        <begin position="290"/>
        <end position="308"/>
    </location>
</feature>
<dbReference type="Pfam" id="PF09924">
    <property type="entry name" value="LPG_synthase_C"/>
    <property type="match status" value="1"/>
</dbReference>
<dbReference type="InterPro" id="IPR051211">
    <property type="entry name" value="PG_lysyltransferase"/>
</dbReference>
<dbReference type="Proteomes" id="UP001165586">
    <property type="component" value="Unassembled WGS sequence"/>
</dbReference>
<evidence type="ECO:0000256" key="4">
    <source>
        <dbReference type="ARBA" id="ARBA00022989"/>
    </source>
</evidence>
<organism evidence="8 9">
    <name type="scientific">Herbiconiux daphne</name>
    <dbReference type="NCBI Taxonomy" id="2970914"/>
    <lineage>
        <taxon>Bacteria</taxon>
        <taxon>Bacillati</taxon>
        <taxon>Actinomycetota</taxon>
        <taxon>Actinomycetes</taxon>
        <taxon>Micrococcales</taxon>
        <taxon>Microbacteriaceae</taxon>
        <taxon>Herbiconiux</taxon>
    </lineage>
</organism>